<dbReference type="Pfam" id="PF02632">
    <property type="entry name" value="BioY"/>
    <property type="match status" value="1"/>
</dbReference>
<feature type="transmembrane region" description="Helical" evidence="9">
    <location>
        <begin position="154"/>
        <end position="172"/>
    </location>
</feature>
<comment type="subcellular location">
    <subcellularLocation>
        <location evidence="1">Cell membrane</location>
        <topology evidence="1">Multi-pass membrane protein</topology>
    </subcellularLocation>
</comment>
<keyword evidence="6 9" id="KW-1133">Transmembrane helix</keyword>
<evidence type="ECO:0000313" key="10">
    <source>
        <dbReference type="EMBL" id="TXG90899.1"/>
    </source>
</evidence>
<accession>A0A6P2CDU3</accession>
<keyword evidence="4" id="KW-1003">Cell membrane</keyword>
<evidence type="ECO:0000256" key="6">
    <source>
        <dbReference type="ARBA" id="ARBA00022989"/>
    </source>
</evidence>
<comment type="caution">
    <text evidence="10">The sequence shown here is derived from an EMBL/GenBank/DDBJ whole genome shotgun (WGS) entry which is preliminary data.</text>
</comment>
<dbReference type="AlphaFoldDB" id="A0A6P2CDU3"/>
<dbReference type="GO" id="GO:0005886">
    <property type="term" value="C:plasma membrane"/>
    <property type="evidence" value="ECO:0007669"/>
    <property type="project" value="UniProtKB-SubCell"/>
</dbReference>
<gene>
    <name evidence="10" type="ORF">DW322_12525</name>
</gene>
<feature type="transmembrane region" description="Helical" evidence="9">
    <location>
        <begin position="184"/>
        <end position="205"/>
    </location>
</feature>
<organism evidence="10 11">
    <name type="scientific">Rhodococcus rhodnii</name>
    <dbReference type="NCBI Taxonomy" id="38312"/>
    <lineage>
        <taxon>Bacteria</taxon>
        <taxon>Bacillati</taxon>
        <taxon>Actinomycetota</taxon>
        <taxon>Actinomycetes</taxon>
        <taxon>Mycobacteriales</taxon>
        <taxon>Nocardiaceae</taxon>
        <taxon>Rhodococcus</taxon>
    </lineage>
</organism>
<dbReference type="PANTHER" id="PTHR34295:SF4">
    <property type="entry name" value="BIOTIN TRANSPORTER BIOY-RELATED"/>
    <property type="match status" value="1"/>
</dbReference>
<evidence type="ECO:0000256" key="3">
    <source>
        <dbReference type="ARBA" id="ARBA00022448"/>
    </source>
</evidence>
<dbReference type="Proteomes" id="UP000471120">
    <property type="component" value="Unassembled WGS sequence"/>
</dbReference>
<sequence>MRRRPEWGKDQGTPRAPVALARAPGPRRPVTYTRRARRILRTALQNRSAPDVQGTALHRKWYIVASSRRLSARDLAQIAVFAAFVIALGLPGTIAVGSSGVPITLQSLGVMMAGALLGARKGSFAILTVMAIGLVLPVLAGGRTTLTSLASPTAGFLVGWLPAVIVIGWLTTRMLPRYRVTGGVAINLLGGVVVLYAFGIVGMMLRTDLTLWAAITANAPFLPGDVVKAVVTALVAVQVHKAYPALLAHRVSPAPAAG</sequence>
<dbReference type="Gene3D" id="1.10.1760.20">
    <property type="match status" value="1"/>
</dbReference>
<evidence type="ECO:0000256" key="8">
    <source>
        <dbReference type="SAM" id="MobiDB-lite"/>
    </source>
</evidence>
<evidence type="ECO:0000256" key="4">
    <source>
        <dbReference type="ARBA" id="ARBA00022475"/>
    </source>
</evidence>
<keyword evidence="3" id="KW-0813">Transport</keyword>
<evidence type="ECO:0000256" key="5">
    <source>
        <dbReference type="ARBA" id="ARBA00022692"/>
    </source>
</evidence>
<dbReference type="GO" id="GO:0015225">
    <property type="term" value="F:biotin transmembrane transporter activity"/>
    <property type="evidence" value="ECO:0007669"/>
    <property type="project" value="InterPro"/>
</dbReference>
<feature type="transmembrane region" description="Helical" evidence="9">
    <location>
        <begin position="124"/>
        <end position="142"/>
    </location>
</feature>
<proteinExistence type="inferred from homology"/>
<feature type="transmembrane region" description="Helical" evidence="9">
    <location>
        <begin position="75"/>
        <end position="94"/>
    </location>
</feature>
<dbReference type="InterPro" id="IPR003784">
    <property type="entry name" value="BioY"/>
</dbReference>
<evidence type="ECO:0000256" key="1">
    <source>
        <dbReference type="ARBA" id="ARBA00004651"/>
    </source>
</evidence>
<evidence type="ECO:0000256" key="2">
    <source>
        <dbReference type="ARBA" id="ARBA00010692"/>
    </source>
</evidence>
<keyword evidence="5 9" id="KW-0812">Transmembrane</keyword>
<protein>
    <submittedName>
        <fullName evidence="10">Biotin transporter BioY</fullName>
    </submittedName>
</protein>
<evidence type="ECO:0000313" key="11">
    <source>
        <dbReference type="Proteomes" id="UP000471120"/>
    </source>
</evidence>
<feature type="region of interest" description="Disordered" evidence="8">
    <location>
        <begin position="1"/>
        <end position="26"/>
    </location>
</feature>
<evidence type="ECO:0000256" key="9">
    <source>
        <dbReference type="SAM" id="Phobius"/>
    </source>
</evidence>
<dbReference type="EMBL" id="QRCM01000001">
    <property type="protein sequence ID" value="TXG90899.1"/>
    <property type="molecule type" value="Genomic_DNA"/>
</dbReference>
<comment type="similarity">
    <text evidence="2">Belongs to the BioY family.</text>
</comment>
<name>A0A6P2CDU3_9NOCA</name>
<evidence type="ECO:0000256" key="7">
    <source>
        <dbReference type="ARBA" id="ARBA00023136"/>
    </source>
</evidence>
<dbReference type="PANTHER" id="PTHR34295">
    <property type="entry name" value="BIOTIN TRANSPORTER BIOY"/>
    <property type="match status" value="1"/>
</dbReference>
<reference evidence="10 11" key="1">
    <citation type="submission" date="2018-07" db="EMBL/GenBank/DDBJ databases">
        <title>Genome sequence of Rhodococcus rhodnii ATCC 35071 from Rhodnius prolixus.</title>
        <authorList>
            <person name="Patel V."/>
            <person name="Vogel K.J."/>
        </authorList>
    </citation>
    <scope>NUCLEOTIDE SEQUENCE [LARGE SCALE GENOMIC DNA]</scope>
    <source>
        <strain evidence="10 11">ATCC 35071</strain>
    </source>
</reference>
<keyword evidence="7 9" id="KW-0472">Membrane</keyword>